<evidence type="ECO:0000313" key="10">
    <source>
        <dbReference type="EMBL" id="MCQ8184121.1"/>
    </source>
</evidence>
<dbReference type="CDD" id="cd00209">
    <property type="entry name" value="DHFR"/>
    <property type="match status" value="1"/>
</dbReference>
<organism evidence="10 11">
    <name type="scientific">Parvularcula maris</name>
    <dbReference type="NCBI Taxonomy" id="2965077"/>
    <lineage>
        <taxon>Bacteria</taxon>
        <taxon>Pseudomonadati</taxon>
        <taxon>Pseudomonadota</taxon>
        <taxon>Alphaproteobacteria</taxon>
        <taxon>Parvularculales</taxon>
        <taxon>Parvularculaceae</taxon>
        <taxon>Parvularcula</taxon>
    </lineage>
</organism>
<dbReference type="PANTHER" id="PTHR48069:SF3">
    <property type="entry name" value="DIHYDROFOLATE REDUCTASE"/>
    <property type="match status" value="1"/>
</dbReference>
<evidence type="ECO:0000256" key="1">
    <source>
        <dbReference type="ARBA" id="ARBA00004903"/>
    </source>
</evidence>
<dbReference type="PANTHER" id="PTHR48069">
    <property type="entry name" value="DIHYDROFOLATE REDUCTASE"/>
    <property type="match status" value="1"/>
</dbReference>
<evidence type="ECO:0000256" key="6">
    <source>
        <dbReference type="ARBA" id="ARBA00023002"/>
    </source>
</evidence>
<dbReference type="GO" id="GO:0006730">
    <property type="term" value="P:one-carbon metabolic process"/>
    <property type="evidence" value="ECO:0007669"/>
    <property type="project" value="UniProtKB-KW"/>
</dbReference>
<dbReference type="Gene3D" id="3.40.430.10">
    <property type="entry name" value="Dihydrofolate Reductase, subunit A"/>
    <property type="match status" value="1"/>
</dbReference>
<comment type="similarity">
    <text evidence="2 8">Belongs to the dihydrofolate reductase family.</text>
</comment>
<dbReference type="AlphaFoldDB" id="A0A9X2L705"/>
<dbReference type="GO" id="GO:0046452">
    <property type="term" value="P:dihydrofolate metabolic process"/>
    <property type="evidence" value="ECO:0007669"/>
    <property type="project" value="TreeGrafter"/>
</dbReference>
<dbReference type="InterPro" id="IPR012259">
    <property type="entry name" value="DHFR"/>
</dbReference>
<dbReference type="EC" id="1.5.1.3" evidence="3 8"/>
<dbReference type="GO" id="GO:0005829">
    <property type="term" value="C:cytosol"/>
    <property type="evidence" value="ECO:0007669"/>
    <property type="project" value="TreeGrafter"/>
</dbReference>
<name>A0A9X2L705_9PROT</name>
<dbReference type="GO" id="GO:0046654">
    <property type="term" value="P:tetrahydrofolate biosynthetic process"/>
    <property type="evidence" value="ECO:0007669"/>
    <property type="project" value="InterPro"/>
</dbReference>
<sequence>MNENIRIALVAARAKNGTIGRSGDMPWQMKSDLRWFKTVTSGKPVIMGRKTFESIGGPLPGRTNIVVTRQGDYEVEGVLVVHGLERALRIAEMDAQQNGQDELCVIGGGEIYLEALPKAARIYLTTIEEEIEGDTSFPELDPEEWHIQPATRIEASDKDDHDARIEIWSRAVH</sequence>
<keyword evidence="11" id="KW-1185">Reference proteome</keyword>
<protein>
    <recommendedName>
        <fullName evidence="3 8">Dihydrofolate reductase</fullName>
        <ecNumber evidence="3 8">1.5.1.3</ecNumber>
    </recommendedName>
</protein>
<evidence type="ECO:0000313" key="11">
    <source>
        <dbReference type="Proteomes" id="UP001142610"/>
    </source>
</evidence>
<dbReference type="FunFam" id="3.40.430.10:FF:000001">
    <property type="entry name" value="Dihydrofolate reductase"/>
    <property type="match status" value="1"/>
</dbReference>
<dbReference type="GO" id="GO:0046655">
    <property type="term" value="P:folic acid metabolic process"/>
    <property type="evidence" value="ECO:0007669"/>
    <property type="project" value="TreeGrafter"/>
</dbReference>
<dbReference type="InterPro" id="IPR001796">
    <property type="entry name" value="DHFR_dom"/>
</dbReference>
<dbReference type="SUPFAM" id="SSF53597">
    <property type="entry name" value="Dihydrofolate reductase-like"/>
    <property type="match status" value="1"/>
</dbReference>
<evidence type="ECO:0000256" key="5">
    <source>
        <dbReference type="ARBA" id="ARBA00022857"/>
    </source>
</evidence>
<reference evidence="10" key="1">
    <citation type="submission" date="2022-07" db="EMBL/GenBank/DDBJ databases">
        <title>Parvularcula maris sp. nov., an algicidal bacterium isolated from seawater.</title>
        <authorList>
            <person name="Li F."/>
        </authorList>
    </citation>
    <scope>NUCLEOTIDE SEQUENCE</scope>
    <source>
        <strain evidence="10">BGMRC 0090</strain>
    </source>
</reference>
<dbReference type="InterPro" id="IPR024072">
    <property type="entry name" value="DHFR-like_dom_sf"/>
</dbReference>
<evidence type="ECO:0000256" key="7">
    <source>
        <dbReference type="ARBA" id="ARBA00025067"/>
    </source>
</evidence>
<comment type="function">
    <text evidence="7 8">Key enzyme in folate metabolism. Catalyzes an essential reaction for de novo glycine and purine synthesis, and for DNA precursor synthesis.</text>
</comment>
<comment type="pathway">
    <text evidence="1 8">Cofactor biosynthesis; tetrahydrofolate biosynthesis; 5,6,7,8-tetrahydrofolate from 7,8-dihydrofolate: step 1/1.</text>
</comment>
<comment type="catalytic activity">
    <reaction evidence="8">
        <text>(6S)-5,6,7,8-tetrahydrofolate + NADP(+) = 7,8-dihydrofolate + NADPH + H(+)</text>
        <dbReference type="Rhea" id="RHEA:15009"/>
        <dbReference type="ChEBI" id="CHEBI:15378"/>
        <dbReference type="ChEBI" id="CHEBI:57451"/>
        <dbReference type="ChEBI" id="CHEBI:57453"/>
        <dbReference type="ChEBI" id="CHEBI:57783"/>
        <dbReference type="ChEBI" id="CHEBI:58349"/>
        <dbReference type="EC" id="1.5.1.3"/>
    </reaction>
</comment>
<dbReference type="PROSITE" id="PS51330">
    <property type="entry name" value="DHFR_2"/>
    <property type="match status" value="1"/>
</dbReference>
<proteinExistence type="inferred from homology"/>
<evidence type="ECO:0000256" key="8">
    <source>
        <dbReference type="PIRNR" id="PIRNR000194"/>
    </source>
</evidence>
<dbReference type="RefSeq" id="WP_256617927.1">
    <property type="nucleotide sequence ID" value="NZ_JANIBC010000001.1"/>
</dbReference>
<dbReference type="GO" id="GO:0004146">
    <property type="term" value="F:dihydrofolate reductase activity"/>
    <property type="evidence" value="ECO:0007669"/>
    <property type="project" value="UniProtKB-EC"/>
</dbReference>
<evidence type="ECO:0000256" key="2">
    <source>
        <dbReference type="ARBA" id="ARBA00009539"/>
    </source>
</evidence>
<feature type="domain" description="DHFR" evidence="9">
    <location>
        <begin position="6"/>
        <end position="170"/>
    </location>
</feature>
<dbReference type="GO" id="GO:0070401">
    <property type="term" value="F:NADP+ binding"/>
    <property type="evidence" value="ECO:0007669"/>
    <property type="project" value="UniProtKB-ARBA"/>
</dbReference>
<evidence type="ECO:0000256" key="3">
    <source>
        <dbReference type="ARBA" id="ARBA00012856"/>
    </source>
</evidence>
<dbReference type="Pfam" id="PF00186">
    <property type="entry name" value="DHFR_1"/>
    <property type="match status" value="1"/>
</dbReference>
<dbReference type="PRINTS" id="PR00070">
    <property type="entry name" value="DHFR"/>
</dbReference>
<keyword evidence="4 8" id="KW-0554">One-carbon metabolism</keyword>
<evidence type="ECO:0000256" key="4">
    <source>
        <dbReference type="ARBA" id="ARBA00022563"/>
    </source>
</evidence>
<gene>
    <name evidence="10" type="ORF">NOG11_01850</name>
</gene>
<dbReference type="PIRSF" id="PIRSF000194">
    <property type="entry name" value="DHFR"/>
    <property type="match status" value="1"/>
</dbReference>
<keyword evidence="6 8" id="KW-0560">Oxidoreductase</keyword>
<dbReference type="Proteomes" id="UP001142610">
    <property type="component" value="Unassembled WGS sequence"/>
</dbReference>
<keyword evidence="5 8" id="KW-0521">NADP</keyword>
<dbReference type="EMBL" id="JANIBC010000001">
    <property type="protein sequence ID" value="MCQ8184121.1"/>
    <property type="molecule type" value="Genomic_DNA"/>
</dbReference>
<accession>A0A9X2L705</accession>
<evidence type="ECO:0000259" key="9">
    <source>
        <dbReference type="PROSITE" id="PS51330"/>
    </source>
</evidence>
<comment type="caution">
    <text evidence="10">The sequence shown here is derived from an EMBL/GenBank/DDBJ whole genome shotgun (WGS) entry which is preliminary data.</text>
</comment>